<dbReference type="InterPro" id="IPR013762">
    <property type="entry name" value="Integrase-like_cat_sf"/>
</dbReference>
<dbReference type="Gene3D" id="1.10.150.130">
    <property type="match status" value="1"/>
</dbReference>
<dbReference type="CDD" id="cd01184">
    <property type="entry name" value="INT_C_like_1"/>
    <property type="match status" value="1"/>
</dbReference>
<gene>
    <name evidence="6" type="ORF">H0A36_09515</name>
</gene>
<keyword evidence="2" id="KW-0229">DNA integration</keyword>
<evidence type="ECO:0000313" key="6">
    <source>
        <dbReference type="EMBL" id="NYZ66249.1"/>
    </source>
</evidence>
<dbReference type="SUPFAM" id="SSF56349">
    <property type="entry name" value="DNA breaking-rejoining enzymes"/>
    <property type="match status" value="1"/>
</dbReference>
<comment type="similarity">
    <text evidence="1">Belongs to the 'phage' integrase family.</text>
</comment>
<dbReference type="PROSITE" id="PS51898">
    <property type="entry name" value="TYR_RECOMBINASE"/>
    <property type="match status" value="1"/>
</dbReference>
<organism evidence="6 7">
    <name type="scientific">Spartinivicinus marinus</name>
    <dbReference type="NCBI Taxonomy" id="2994442"/>
    <lineage>
        <taxon>Bacteria</taxon>
        <taxon>Pseudomonadati</taxon>
        <taxon>Pseudomonadota</taxon>
        <taxon>Gammaproteobacteria</taxon>
        <taxon>Oceanospirillales</taxon>
        <taxon>Zooshikellaceae</taxon>
        <taxon>Spartinivicinus</taxon>
    </lineage>
</organism>
<evidence type="ECO:0000256" key="3">
    <source>
        <dbReference type="ARBA" id="ARBA00023125"/>
    </source>
</evidence>
<keyword evidence="7" id="KW-1185">Reference proteome</keyword>
<dbReference type="InterPro" id="IPR050090">
    <property type="entry name" value="Tyrosine_recombinase_XerCD"/>
</dbReference>
<dbReference type="AlphaFoldDB" id="A0A853I0V9"/>
<sequence>MKNIVQRGGTYHFRKVIPPDLRKVFRKTAITLSLRTTSKQLAQVKAVTLLGTINAAIYEMRCYEATNQREAVLKVLEEALSIHTAKDSPLLQPTNIIRPGGIPEATPEPNIEEPGITLKEAYRLFEAEKVKTEWGIKSRSCYLTSFRILLDIMGNLHVNQINKEVALSFAQSLYEYPRNRHLGAGKTMTWKEMRDNGAPSISPVTVKIHFTRNKAFFGWLESYDYISENYLKKLTPKGKKTRPIGRDSFTPEEIQKLFQQAVLPEKTAEKCWRFWMTVLLLYTGARRDEIVQLDVDDIKFNSDFYYIDIHDRGDHQLKTEYSARVIPLHQDIIKIDFLKYFESRKGNKKLFDVNPTLGAFGRPLTNWFTGIKRELGFADTKVLHSLRHTFRDFAVESRVPNEHLKALLGHSQGDMTHGIYGSGFSLKLLNESMQQIDFSCVRDILI</sequence>
<dbReference type="GO" id="GO:0003677">
    <property type="term" value="F:DNA binding"/>
    <property type="evidence" value="ECO:0007669"/>
    <property type="project" value="UniProtKB-KW"/>
</dbReference>
<dbReference type="GO" id="GO:0006310">
    <property type="term" value="P:DNA recombination"/>
    <property type="evidence" value="ECO:0007669"/>
    <property type="project" value="UniProtKB-KW"/>
</dbReference>
<name>A0A853I0V9_9GAMM</name>
<dbReference type="Pfam" id="PF00589">
    <property type="entry name" value="Phage_integrase"/>
    <property type="match status" value="1"/>
</dbReference>
<dbReference type="Pfam" id="PF20172">
    <property type="entry name" value="DUF6538"/>
    <property type="match status" value="1"/>
</dbReference>
<evidence type="ECO:0000313" key="7">
    <source>
        <dbReference type="Proteomes" id="UP000569732"/>
    </source>
</evidence>
<dbReference type="Proteomes" id="UP000569732">
    <property type="component" value="Unassembled WGS sequence"/>
</dbReference>
<dbReference type="InterPro" id="IPR011010">
    <property type="entry name" value="DNA_brk_join_enz"/>
</dbReference>
<dbReference type="InterPro" id="IPR002104">
    <property type="entry name" value="Integrase_catalytic"/>
</dbReference>
<feature type="domain" description="Tyr recombinase" evidence="5">
    <location>
        <begin position="244"/>
        <end position="433"/>
    </location>
</feature>
<evidence type="ECO:0000256" key="1">
    <source>
        <dbReference type="ARBA" id="ARBA00008857"/>
    </source>
</evidence>
<keyword evidence="3" id="KW-0238">DNA-binding</keyword>
<dbReference type="PANTHER" id="PTHR30349">
    <property type="entry name" value="PHAGE INTEGRASE-RELATED"/>
    <property type="match status" value="1"/>
</dbReference>
<evidence type="ECO:0000256" key="4">
    <source>
        <dbReference type="ARBA" id="ARBA00023172"/>
    </source>
</evidence>
<evidence type="ECO:0000256" key="2">
    <source>
        <dbReference type="ARBA" id="ARBA00022908"/>
    </source>
</evidence>
<reference evidence="6 7" key="1">
    <citation type="submission" date="2020-07" db="EMBL/GenBank/DDBJ databases">
        <title>Endozoicomonas sp. nov., isolated from sediment.</title>
        <authorList>
            <person name="Gu T."/>
        </authorList>
    </citation>
    <scope>NUCLEOTIDE SEQUENCE [LARGE SCALE GENOMIC DNA]</scope>
    <source>
        <strain evidence="6 7">SM1973</strain>
    </source>
</reference>
<proteinExistence type="inferred from homology"/>
<keyword evidence="4" id="KW-0233">DNA recombination</keyword>
<dbReference type="RefSeq" id="WP_180568280.1">
    <property type="nucleotide sequence ID" value="NZ_JACCKB010000012.1"/>
</dbReference>
<protein>
    <submittedName>
        <fullName evidence="6">Site-specific integrase</fullName>
    </submittedName>
</protein>
<dbReference type="InterPro" id="IPR046668">
    <property type="entry name" value="DUF6538"/>
</dbReference>
<dbReference type="GO" id="GO:0015074">
    <property type="term" value="P:DNA integration"/>
    <property type="evidence" value="ECO:0007669"/>
    <property type="project" value="UniProtKB-KW"/>
</dbReference>
<evidence type="ECO:0000259" key="5">
    <source>
        <dbReference type="PROSITE" id="PS51898"/>
    </source>
</evidence>
<comment type="caution">
    <text evidence="6">The sequence shown here is derived from an EMBL/GenBank/DDBJ whole genome shotgun (WGS) entry which is preliminary data.</text>
</comment>
<dbReference type="EMBL" id="JACCKB010000012">
    <property type="protein sequence ID" value="NYZ66249.1"/>
    <property type="molecule type" value="Genomic_DNA"/>
</dbReference>
<dbReference type="PANTHER" id="PTHR30349:SF41">
    <property type="entry name" value="INTEGRASE_RECOMBINASE PROTEIN MJ0367-RELATED"/>
    <property type="match status" value="1"/>
</dbReference>
<dbReference type="Gene3D" id="1.10.443.10">
    <property type="entry name" value="Intergrase catalytic core"/>
    <property type="match status" value="1"/>
</dbReference>
<dbReference type="InterPro" id="IPR010998">
    <property type="entry name" value="Integrase_recombinase_N"/>
</dbReference>
<accession>A0A853I0V9</accession>